<protein>
    <submittedName>
        <fullName evidence="2">Uncharacterized protein</fullName>
    </submittedName>
</protein>
<proteinExistence type="predicted"/>
<feature type="transmembrane region" description="Helical" evidence="1">
    <location>
        <begin position="124"/>
        <end position="152"/>
    </location>
</feature>
<keyword evidence="1" id="KW-0812">Transmembrane</keyword>
<comment type="caution">
    <text evidence="2">The sequence shown here is derived from an EMBL/GenBank/DDBJ whole genome shotgun (WGS) entry which is preliminary data.</text>
</comment>
<gene>
    <name evidence="2" type="ORF">HDF15_000386</name>
</gene>
<dbReference type="Proteomes" id="UP000584867">
    <property type="component" value="Unassembled WGS sequence"/>
</dbReference>
<sequence length="204" mass="22006">MIIDTEDPYAIGFVHKAPPEEFSRRYSEKSSREASQDFGSDAESAAKISRFLSEGPPHKGCSTTVFLRVAILDLRTYCTEVQRLRSSYPSGIPGIALVLLRLSVAALLFAGGDSRSSLVRSSPLFFFSLAVAVALCTGGGTKLAAFLALVVQGLLLVRSPQENIVLSAIFMTQSLSAAMLGGGYYSIDGFMYGRKRVIFPPSHK</sequence>
<reference evidence="2 3" key="1">
    <citation type="submission" date="2020-08" db="EMBL/GenBank/DDBJ databases">
        <title>Genomic Encyclopedia of Type Strains, Phase IV (KMG-V): Genome sequencing to study the core and pangenomes of soil and plant-associated prokaryotes.</title>
        <authorList>
            <person name="Whitman W."/>
        </authorList>
    </citation>
    <scope>NUCLEOTIDE SEQUENCE [LARGE SCALE GENOMIC DNA]</scope>
    <source>
        <strain evidence="2 3">X5P3</strain>
    </source>
</reference>
<evidence type="ECO:0000313" key="2">
    <source>
        <dbReference type="EMBL" id="MBB5062061.1"/>
    </source>
</evidence>
<feature type="transmembrane region" description="Helical" evidence="1">
    <location>
        <begin position="164"/>
        <end position="187"/>
    </location>
</feature>
<feature type="transmembrane region" description="Helical" evidence="1">
    <location>
        <begin position="92"/>
        <end position="112"/>
    </location>
</feature>
<organism evidence="2 3">
    <name type="scientific">Granulicella mallensis</name>
    <dbReference type="NCBI Taxonomy" id="940614"/>
    <lineage>
        <taxon>Bacteria</taxon>
        <taxon>Pseudomonadati</taxon>
        <taxon>Acidobacteriota</taxon>
        <taxon>Terriglobia</taxon>
        <taxon>Terriglobales</taxon>
        <taxon>Acidobacteriaceae</taxon>
        <taxon>Granulicella</taxon>
    </lineage>
</organism>
<dbReference type="EMBL" id="JACHIO010000001">
    <property type="protein sequence ID" value="MBB5062061.1"/>
    <property type="molecule type" value="Genomic_DNA"/>
</dbReference>
<keyword evidence="1" id="KW-0472">Membrane</keyword>
<name>A0A7W7ZLD1_9BACT</name>
<accession>A0A7W7ZLD1</accession>
<dbReference type="RefSeq" id="WP_184252563.1">
    <property type="nucleotide sequence ID" value="NZ_JACHIO010000001.1"/>
</dbReference>
<evidence type="ECO:0000313" key="3">
    <source>
        <dbReference type="Proteomes" id="UP000584867"/>
    </source>
</evidence>
<evidence type="ECO:0000256" key="1">
    <source>
        <dbReference type="SAM" id="Phobius"/>
    </source>
</evidence>
<dbReference type="AlphaFoldDB" id="A0A7W7ZLD1"/>
<keyword evidence="1" id="KW-1133">Transmembrane helix</keyword>